<dbReference type="InterPro" id="IPR015943">
    <property type="entry name" value="WD40/YVTN_repeat-like_dom_sf"/>
</dbReference>
<keyword evidence="2" id="KW-0227">DNA damage</keyword>
<comment type="subcellular location">
    <subcellularLocation>
        <location evidence="2">Nucleus</location>
    </subcellularLocation>
</comment>
<reference evidence="5" key="1">
    <citation type="submission" date="2023-02" db="EMBL/GenBank/DDBJ databases">
        <title>Genome of toxic invasive species Heracleum sosnowskyi carries increased number of genes despite the absence of recent whole-genome duplications.</title>
        <authorList>
            <person name="Schelkunov M."/>
            <person name="Shtratnikova V."/>
            <person name="Makarenko M."/>
            <person name="Klepikova A."/>
            <person name="Omelchenko D."/>
            <person name="Novikova G."/>
            <person name="Obukhova E."/>
            <person name="Bogdanov V."/>
            <person name="Penin A."/>
            <person name="Logacheva M."/>
        </authorList>
    </citation>
    <scope>NUCLEOTIDE SEQUENCE</scope>
    <source>
        <strain evidence="5">Hsosn_3</strain>
        <tissue evidence="5">Leaf</tissue>
    </source>
</reference>
<evidence type="ECO:0000313" key="6">
    <source>
        <dbReference type="Proteomes" id="UP001237642"/>
    </source>
</evidence>
<reference evidence="5" key="2">
    <citation type="submission" date="2023-05" db="EMBL/GenBank/DDBJ databases">
        <authorList>
            <person name="Schelkunov M.I."/>
        </authorList>
    </citation>
    <scope>NUCLEOTIDE SEQUENCE</scope>
    <source>
        <strain evidence="5">Hsosn_3</strain>
        <tissue evidence="5">Leaf</tissue>
    </source>
</reference>
<keyword evidence="1" id="KW-0853">WD repeat</keyword>
<protein>
    <recommendedName>
        <fullName evidence="2">Pre-mRNA-processing factor 19</fullName>
        <ecNumber evidence="2">2.3.2.27</ecNumber>
    </recommendedName>
</protein>
<keyword evidence="2" id="KW-0508">mRNA splicing</keyword>
<keyword evidence="2" id="KW-0833">Ubl conjugation pathway</keyword>
<comment type="catalytic activity">
    <reaction evidence="2">
        <text>S-ubiquitinyl-[E2 ubiquitin-conjugating enzyme]-L-cysteine + [acceptor protein]-L-lysine = [E2 ubiquitin-conjugating enzyme]-L-cysteine + N(6)-ubiquitinyl-[acceptor protein]-L-lysine.</text>
        <dbReference type="EC" id="2.3.2.27"/>
    </reaction>
</comment>
<sequence>MLGMFQIEWDGLMLSNFALEKQLHTAREELSHALYQHDAACRVIARLKKERDEARSLLAQAERQIPMSMSTSVPENGSALSNGKRASEDDEMGPDGKKLRLGISSKIIEELTDCNAALSQQRKRRQISSSLALVDAVERYTQLNSYPLHKTNKPGILSVDIHNSKDIIATGGVDTNAVVFDRTSGEILSTLSGHSKKVTSVRFVADGELVVTGSADKTVRIWQGSESGNYDCRHILKDHTAERKVPFIKNFRQLDKIYDCVHLKMSNPSVWTY</sequence>
<comment type="pathway">
    <text evidence="2">Protein modification; protein ubiquitination.</text>
</comment>
<dbReference type="PANTHER" id="PTHR43995:SF1">
    <property type="entry name" value="PRE-MRNA-PROCESSING FACTOR 19"/>
    <property type="match status" value="1"/>
</dbReference>
<gene>
    <name evidence="5" type="ORF">POM88_054867</name>
</gene>
<keyword evidence="2" id="KW-0747">Spliceosome</keyword>
<keyword evidence="2" id="KW-0808">Transferase</keyword>
<keyword evidence="2" id="KW-0234">DNA repair</keyword>
<organism evidence="5 6">
    <name type="scientific">Heracleum sosnowskyi</name>
    <dbReference type="NCBI Taxonomy" id="360622"/>
    <lineage>
        <taxon>Eukaryota</taxon>
        <taxon>Viridiplantae</taxon>
        <taxon>Streptophyta</taxon>
        <taxon>Embryophyta</taxon>
        <taxon>Tracheophyta</taxon>
        <taxon>Spermatophyta</taxon>
        <taxon>Magnoliopsida</taxon>
        <taxon>eudicotyledons</taxon>
        <taxon>Gunneridae</taxon>
        <taxon>Pentapetalae</taxon>
        <taxon>asterids</taxon>
        <taxon>campanulids</taxon>
        <taxon>Apiales</taxon>
        <taxon>Apiaceae</taxon>
        <taxon>Apioideae</taxon>
        <taxon>apioid superclade</taxon>
        <taxon>Tordylieae</taxon>
        <taxon>Tordyliinae</taxon>
        <taxon>Heracleum</taxon>
    </lineage>
</organism>
<evidence type="ECO:0000256" key="1">
    <source>
        <dbReference type="PROSITE-ProRule" id="PRU00221"/>
    </source>
</evidence>
<evidence type="ECO:0000256" key="3">
    <source>
        <dbReference type="SAM" id="MobiDB-lite"/>
    </source>
</evidence>
<name>A0AAD8GMY0_9APIA</name>
<dbReference type="AlphaFoldDB" id="A0AAD8GMY0"/>
<dbReference type="PANTHER" id="PTHR43995">
    <property type="entry name" value="PRE-MRNA-PROCESSING FACTOR 19"/>
    <property type="match status" value="1"/>
</dbReference>
<dbReference type="Pfam" id="PF08606">
    <property type="entry name" value="Prp19"/>
    <property type="match status" value="1"/>
</dbReference>
<feature type="repeat" description="WD" evidence="1">
    <location>
        <begin position="191"/>
        <end position="223"/>
    </location>
</feature>
<dbReference type="Proteomes" id="UP001237642">
    <property type="component" value="Unassembled WGS sequence"/>
</dbReference>
<evidence type="ECO:0000259" key="4">
    <source>
        <dbReference type="Pfam" id="PF08606"/>
    </source>
</evidence>
<dbReference type="GO" id="GO:0000398">
    <property type="term" value="P:mRNA splicing, via spliceosome"/>
    <property type="evidence" value="ECO:0007669"/>
    <property type="project" value="InterPro"/>
</dbReference>
<dbReference type="Gene3D" id="2.130.10.10">
    <property type="entry name" value="YVTN repeat-like/Quinoprotein amine dehydrogenase"/>
    <property type="match status" value="1"/>
</dbReference>
<keyword evidence="6" id="KW-1185">Reference proteome</keyword>
<dbReference type="Pfam" id="PF00400">
    <property type="entry name" value="WD40"/>
    <property type="match status" value="2"/>
</dbReference>
<dbReference type="PROSITE" id="PS50294">
    <property type="entry name" value="WD_REPEATS_REGION"/>
    <property type="match status" value="1"/>
</dbReference>
<comment type="caution">
    <text evidence="5">The sequence shown here is derived from an EMBL/GenBank/DDBJ whole genome shotgun (WGS) entry which is preliminary data.</text>
</comment>
<comment type="similarity">
    <text evidence="2">Belongs to the WD repeat PRP19 family.</text>
</comment>
<dbReference type="GO" id="GO:0005737">
    <property type="term" value="C:cytoplasm"/>
    <property type="evidence" value="ECO:0007669"/>
    <property type="project" value="TreeGrafter"/>
</dbReference>
<dbReference type="EMBL" id="JAUIZM010000106">
    <property type="protein sequence ID" value="KAK1349193.1"/>
    <property type="molecule type" value="Genomic_DNA"/>
</dbReference>
<dbReference type="InterPro" id="IPR038959">
    <property type="entry name" value="Prp19"/>
</dbReference>
<dbReference type="InterPro" id="IPR001680">
    <property type="entry name" value="WD40_rpt"/>
</dbReference>
<dbReference type="PROSITE" id="PS50082">
    <property type="entry name" value="WD_REPEATS_2"/>
    <property type="match status" value="1"/>
</dbReference>
<dbReference type="EC" id="2.3.2.27" evidence="2"/>
<keyword evidence="2" id="KW-0507">mRNA processing</keyword>
<dbReference type="InterPro" id="IPR036322">
    <property type="entry name" value="WD40_repeat_dom_sf"/>
</dbReference>
<dbReference type="GO" id="GO:0070534">
    <property type="term" value="P:protein K63-linked ubiquitination"/>
    <property type="evidence" value="ECO:0007669"/>
    <property type="project" value="UniProtKB-UniRule"/>
</dbReference>
<dbReference type="SMART" id="SM00320">
    <property type="entry name" value="WD40"/>
    <property type="match status" value="2"/>
</dbReference>
<accession>A0AAD8GMY0</accession>
<dbReference type="GO" id="GO:0071006">
    <property type="term" value="C:U2-type catalytic step 1 spliceosome"/>
    <property type="evidence" value="ECO:0007669"/>
    <property type="project" value="TreeGrafter"/>
</dbReference>
<feature type="region of interest" description="Disordered" evidence="3">
    <location>
        <begin position="68"/>
        <end position="96"/>
    </location>
</feature>
<evidence type="ECO:0000256" key="2">
    <source>
        <dbReference type="RuleBase" id="RU367101"/>
    </source>
</evidence>
<keyword evidence="2" id="KW-0539">Nucleus</keyword>
<dbReference type="GO" id="GO:0061630">
    <property type="term" value="F:ubiquitin protein ligase activity"/>
    <property type="evidence" value="ECO:0007669"/>
    <property type="project" value="UniProtKB-UniRule"/>
</dbReference>
<dbReference type="GO" id="GO:0006281">
    <property type="term" value="P:DNA repair"/>
    <property type="evidence" value="ECO:0007669"/>
    <property type="project" value="UniProtKB-KW"/>
</dbReference>
<dbReference type="SUPFAM" id="SSF50978">
    <property type="entry name" value="WD40 repeat-like"/>
    <property type="match status" value="1"/>
</dbReference>
<feature type="domain" description="Prp19 coiled-coil region" evidence="4">
    <location>
        <begin position="1"/>
        <end position="60"/>
    </location>
</feature>
<feature type="compositionally biased region" description="Polar residues" evidence="3">
    <location>
        <begin position="68"/>
        <end position="81"/>
    </location>
</feature>
<evidence type="ECO:0000313" key="5">
    <source>
        <dbReference type="EMBL" id="KAK1349193.1"/>
    </source>
</evidence>
<comment type="function">
    <text evidence="2">Ubiquitin-protein ligase which is mainly involved pre-mRNA splicing and DNA repair. Required for pre-mRNA splicing as component of the spliceosome.</text>
</comment>
<dbReference type="InterPro" id="IPR013915">
    <property type="entry name" value="Prp19_cc"/>
</dbReference>
<dbReference type="GO" id="GO:0000974">
    <property type="term" value="C:Prp19 complex"/>
    <property type="evidence" value="ECO:0007669"/>
    <property type="project" value="UniProtKB-UniRule"/>
</dbReference>
<proteinExistence type="inferred from homology"/>
<comment type="subunit">
    <text evidence="2">Homotetramer.</text>
</comment>